<dbReference type="Proteomes" id="UP000249061">
    <property type="component" value="Unassembled WGS sequence"/>
</dbReference>
<dbReference type="AlphaFoldDB" id="A0A2W5TD06"/>
<evidence type="ECO:0000313" key="1">
    <source>
        <dbReference type="EMBL" id="PZR11063.1"/>
    </source>
</evidence>
<proteinExistence type="predicted"/>
<protein>
    <submittedName>
        <fullName evidence="1">Uncharacterized protein</fullName>
    </submittedName>
</protein>
<comment type="caution">
    <text evidence="1">The sequence shown here is derived from an EMBL/GenBank/DDBJ whole genome shotgun (WGS) entry which is preliminary data.</text>
</comment>
<dbReference type="EMBL" id="QFQP01000015">
    <property type="protein sequence ID" value="PZR11063.1"/>
    <property type="molecule type" value="Genomic_DNA"/>
</dbReference>
<sequence length="408" mass="45655">MLTAVSLLVLAAYDVPVQPPPGDLPSLDWNQPVFCVQLQPTKKVPSGSYRVQCNAPYRQCLASPNTVLVDGVESAEPLSRIHLGCASVLDDTTRRAMEEQWPVYEAVAETPAGWYRDDRGRVVQVNFDLGRRVYLGGSWAPYYRPDGTGSLGRAKVEFSANVHVIPERGNVQHRMRFLDTQVWLGASPRDIRFEGSVFRYEWGARLTHSPLWVTTFFGKPRRTDIPLNFGFGLEVARIEYLNGASFVSIAEFDGAVDIWRSNDLESFIRLRLGPAAEYDVVARGVGLRPTVALDADFTFDENGFHHLIANAAAEKLYFTPRVEGRSLHPSRLRFKLAYEVILFSINDYPLTLVVDGRGTWRDDVVGMTGWEFSANAGLRFSLWAPARYSSRQLRVGGEPLPAPSVKSE</sequence>
<name>A0A2W5TD06_9BACT</name>
<organism evidence="1 2">
    <name type="scientific">Archangium gephyra</name>
    <dbReference type="NCBI Taxonomy" id="48"/>
    <lineage>
        <taxon>Bacteria</taxon>
        <taxon>Pseudomonadati</taxon>
        <taxon>Myxococcota</taxon>
        <taxon>Myxococcia</taxon>
        <taxon>Myxococcales</taxon>
        <taxon>Cystobacterineae</taxon>
        <taxon>Archangiaceae</taxon>
        <taxon>Archangium</taxon>
    </lineage>
</organism>
<gene>
    <name evidence="1" type="ORF">DI536_18150</name>
</gene>
<evidence type="ECO:0000313" key="2">
    <source>
        <dbReference type="Proteomes" id="UP000249061"/>
    </source>
</evidence>
<reference evidence="1 2" key="1">
    <citation type="submission" date="2017-08" db="EMBL/GenBank/DDBJ databases">
        <title>Infants hospitalized years apart are colonized by the same room-sourced microbial strains.</title>
        <authorList>
            <person name="Brooks B."/>
            <person name="Olm M.R."/>
            <person name="Firek B.A."/>
            <person name="Baker R."/>
            <person name="Thomas B.C."/>
            <person name="Morowitz M.J."/>
            <person name="Banfield J.F."/>
        </authorList>
    </citation>
    <scope>NUCLEOTIDE SEQUENCE [LARGE SCALE GENOMIC DNA]</scope>
    <source>
        <strain evidence="1">S2_003_000_R2_14</strain>
    </source>
</reference>
<accession>A0A2W5TD06</accession>